<evidence type="ECO:0000313" key="7">
    <source>
        <dbReference type="EMBL" id="SMF93538.1"/>
    </source>
</evidence>
<feature type="transmembrane region" description="Helical" evidence="6">
    <location>
        <begin position="168"/>
        <end position="190"/>
    </location>
</feature>
<evidence type="ECO:0000256" key="3">
    <source>
        <dbReference type="ARBA" id="ARBA00022989"/>
    </source>
</evidence>
<dbReference type="GO" id="GO:0016020">
    <property type="term" value="C:membrane"/>
    <property type="evidence" value="ECO:0007669"/>
    <property type="project" value="InterPro"/>
</dbReference>
<feature type="transmembrane region" description="Helical" evidence="6">
    <location>
        <begin position="52"/>
        <end position="81"/>
    </location>
</feature>
<dbReference type="Proteomes" id="UP000192923">
    <property type="component" value="Unassembled WGS sequence"/>
</dbReference>
<dbReference type="STRING" id="1760988.SAMN02949497_0825"/>
<reference evidence="7 8" key="1">
    <citation type="submission" date="2016-12" db="EMBL/GenBank/DDBJ databases">
        <authorList>
            <person name="Song W.-J."/>
            <person name="Kurnit D.M."/>
        </authorList>
    </citation>
    <scope>NUCLEOTIDE SEQUENCE [LARGE SCALE GENOMIC DNA]</scope>
    <source>
        <strain evidence="7 8">175</strain>
    </source>
</reference>
<proteinExistence type="predicted"/>
<dbReference type="AlphaFoldDB" id="A0A1Y6CSE2"/>
<feature type="transmembrane region" description="Helical" evidence="6">
    <location>
        <begin position="252"/>
        <end position="274"/>
    </location>
</feature>
<feature type="transmembrane region" description="Helical" evidence="6">
    <location>
        <begin position="281"/>
        <end position="299"/>
    </location>
</feature>
<gene>
    <name evidence="7" type="ORF">SAMN02949497_0825</name>
</gene>
<keyword evidence="1" id="KW-1003">Cell membrane</keyword>
<feature type="region of interest" description="Disordered" evidence="5">
    <location>
        <begin position="873"/>
        <end position="897"/>
    </location>
</feature>
<evidence type="ECO:0000256" key="4">
    <source>
        <dbReference type="ARBA" id="ARBA00023136"/>
    </source>
</evidence>
<name>A0A1Y6CSE2_9GAMM</name>
<evidence type="ECO:0000256" key="6">
    <source>
        <dbReference type="SAM" id="Phobius"/>
    </source>
</evidence>
<dbReference type="Pfam" id="PF03699">
    <property type="entry name" value="UPF0182"/>
    <property type="match status" value="1"/>
</dbReference>
<keyword evidence="3 6" id="KW-1133">Transmembrane helix</keyword>
<dbReference type="RefSeq" id="WP_085210208.1">
    <property type="nucleotide sequence ID" value="NZ_FXAM01000001.1"/>
</dbReference>
<accession>A0A1Y6CSE2</accession>
<feature type="transmembrane region" description="Helical" evidence="6">
    <location>
        <begin position="211"/>
        <end position="232"/>
    </location>
</feature>
<keyword evidence="8" id="KW-1185">Reference proteome</keyword>
<dbReference type="PANTHER" id="PTHR39344:SF1">
    <property type="entry name" value="UPF0182 PROTEIN SLL1060"/>
    <property type="match status" value="1"/>
</dbReference>
<keyword evidence="2 6" id="KW-0812">Transmembrane</keyword>
<protein>
    <submittedName>
        <fullName evidence="7">Uncharacterized protein</fullName>
    </submittedName>
</protein>
<dbReference type="InterPro" id="IPR005372">
    <property type="entry name" value="UPF0182"/>
</dbReference>
<feature type="transmembrane region" description="Helical" evidence="6">
    <location>
        <begin position="102"/>
        <end position="130"/>
    </location>
</feature>
<evidence type="ECO:0000256" key="2">
    <source>
        <dbReference type="ARBA" id="ARBA00022692"/>
    </source>
</evidence>
<dbReference type="OrthoDB" id="9763654at2"/>
<keyword evidence="4 6" id="KW-0472">Membrane</keyword>
<organism evidence="7 8">
    <name type="scientific">Methylomagnum ishizawai</name>
    <dbReference type="NCBI Taxonomy" id="1760988"/>
    <lineage>
        <taxon>Bacteria</taxon>
        <taxon>Pseudomonadati</taxon>
        <taxon>Pseudomonadota</taxon>
        <taxon>Gammaproteobacteria</taxon>
        <taxon>Methylococcales</taxon>
        <taxon>Methylococcaceae</taxon>
        <taxon>Methylomagnum</taxon>
    </lineage>
</organism>
<evidence type="ECO:0000256" key="1">
    <source>
        <dbReference type="ARBA" id="ARBA00022475"/>
    </source>
</evidence>
<evidence type="ECO:0000313" key="8">
    <source>
        <dbReference type="Proteomes" id="UP000192923"/>
    </source>
</evidence>
<dbReference type="PANTHER" id="PTHR39344">
    <property type="entry name" value="UPF0182 PROTEIN SLL1060"/>
    <property type="match status" value="1"/>
</dbReference>
<dbReference type="GO" id="GO:0005576">
    <property type="term" value="C:extracellular region"/>
    <property type="evidence" value="ECO:0007669"/>
    <property type="project" value="TreeGrafter"/>
</dbReference>
<feature type="compositionally biased region" description="Pro residues" evidence="5">
    <location>
        <begin position="876"/>
        <end position="890"/>
    </location>
</feature>
<evidence type="ECO:0000256" key="5">
    <source>
        <dbReference type="SAM" id="MobiDB-lite"/>
    </source>
</evidence>
<sequence>MRNWKRLLMVMALSVFVLAGVLLASGMALTDFIVDYWWHTELGYGGYFWLKLLYRYILSGSVTLFFFLIFFLNFLAASRFLGVDEDAFARLGRGETSRYRKLLALFQTGSMQVYIPVSLILAIAIALPFYDQWQQALLFVFGPEAGTNDPVFGNDVSFYLFSYPVFELIQFELLMAAIILTLGVGVLYLLEHQLLPGRQKPWPTGAKLHMAGLVILTTLVLCWDFVLDRFQLLYTDAHEPQFFGPGFVDFHYHLPLIWLSVASLFGLGIAVLYYLNRRNRLGLALVVGLMALLLVSVGLRKIDSIPQGIDKFIVKPNPVKTERGYMQNNIDATLAAYDLKNIKIIDMVPGLPEEDVLDPELRAHLYNIPVWDPEFLDDVYQQMQGIRPYYHFTDVDVARYLINNQLYQVNLAAREVNITRLPQAAQNWENTHLRYTHGYGVVVTPAAQDGETPMRWYLRDLNLQTKEGFTIEKPDIYYGEEDLTYAIVPNKLNIVGIPSFDEESSFNYTGGGGVPISSLFRKLLFALYFRDRNLFFSINIDDKSRALFHRNIVDRVKSLTPFLQLDHDPYIVVTSKRLHWIIDAYTTSDWYPVSKRSSARFNNDREDQDFNYLRNSVKIVIDSFSGHVDYYVADPNDPIIQGYRKAYPGLFKDINTLPPALKEQLRYPKDQFTAQMKIYARYHQTAPELFYEQAETWDFAKVNGNVMKPFYFTTTLQDYLDNQQSFILINPMTPIARSNLSVLAVAGTPTIGANIAPTQGYSKQIALYRFSREIQVDGPAQVSALIDQDPEVSRQFSLWDQKGSQVLRGRIIVLPVGHSVLYVQPVYLSSTSGTRIPELTRIILSMGNVVVMDASLEQGIVKLEQRLREVRHLMPGPQPQPAPQPPPQPGEPVFKAM</sequence>
<dbReference type="EMBL" id="FXAM01000001">
    <property type="protein sequence ID" value="SMF93538.1"/>
    <property type="molecule type" value="Genomic_DNA"/>
</dbReference>